<reference evidence="2" key="1">
    <citation type="submission" date="2016-10" db="EMBL/GenBank/DDBJ databases">
        <authorList>
            <person name="Wegmann U."/>
        </authorList>
    </citation>
    <scope>NUCLEOTIDE SEQUENCE [LARGE SCALE GENOMIC DNA]</scope>
</reference>
<dbReference type="KEGG" id="dpg:DESPIGER_0156"/>
<dbReference type="RefSeq" id="WP_072331782.1">
    <property type="nucleotide sequence ID" value="NZ_CALUWT010000010.1"/>
</dbReference>
<evidence type="ECO:0000313" key="2">
    <source>
        <dbReference type="Proteomes" id="UP000186323"/>
    </source>
</evidence>
<evidence type="ECO:0008006" key="3">
    <source>
        <dbReference type="Google" id="ProtNLM"/>
    </source>
</evidence>
<dbReference type="NCBIfam" id="TIGR04111">
    <property type="entry name" value="BcepMu_gp16"/>
    <property type="match status" value="1"/>
</dbReference>
<organism evidence="1 2">
    <name type="scientific">Desulfovibrio piger</name>
    <dbReference type="NCBI Taxonomy" id="901"/>
    <lineage>
        <taxon>Bacteria</taxon>
        <taxon>Pseudomonadati</taxon>
        <taxon>Thermodesulfobacteriota</taxon>
        <taxon>Desulfovibrionia</taxon>
        <taxon>Desulfovibrionales</taxon>
        <taxon>Desulfovibrionaceae</taxon>
        <taxon>Desulfovibrio</taxon>
    </lineage>
</organism>
<keyword evidence="2" id="KW-1185">Reference proteome</keyword>
<sequence length="73" mass="8199">MKKKKLRTRAEAREWLQAQGLTAAAWARANNFPVRVVQELLRDRAKGNYGVAHDIAVALGIKEGEPTDERRTA</sequence>
<proteinExistence type="predicted"/>
<dbReference type="OrthoDB" id="5679056at2"/>
<protein>
    <recommendedName>
        <fullName evidence="3">Phage-associated protein, BcepMu gp16 family</fullName>
    </recommendedName>
</protein>
<name>A0A1K1LBH0_9BACT</name>
<gene>
    <name evidence="1" type="ORF">DESPIGER_0156</name>
</gene>
<dbReference type="InterPro" id="IPR026365">
    <property type="entry name" value="BcepMu_gp16"/>
</dbReference>
<accession>A0A1K1LBH0</accession>
<dbReference type="AlphaFoldDB" id="A0A1K1LBH0"/>
<evidence type="ECO:0000313" key="1">
    <source>
        <dbReference type="EMBL" id="SFV72058.1"/>
    </source>
</evidence>
<dbReference type="Proteomes" id="UP000186323">
    <property type="component" value="Chromosome I"/>
</dbReference>
<dbReference type="EMBL" id="LT630450">
    <property type="protein sequence ID" value="SFV72058.1"/>
    <property type="molecule type" value="Genomic_DNA"/>
</dbReference>